<dbReference type="GO" id="GO:0042907">
    <property type="term" value="F:xanthine transmembrane transporter activity"/>
    <property type="evidence" value="ECO:0007669"/>
    <property type="project" value="TreeGrafter"/>
</dbReference>
<evidence type="ECO:0000256" key="7">
    <source>
        <dbReference type="SAM" id="Phobius"/>
    </source>
</evidence>
<evidence type="ECO:0000313" key="8">
    <source>
        <dbReference type="EMBL" id="SDP45010.1"/>
    </source>
</evidence>
<dbReference type="PANTHER" id="PTHR42810:SF4">
    <property type="entry name" value="URIC ACID TRANSPORTER UACT"/>
    <property type="match status" value="1"/>
</dbReference>
<comment type="subcellular location">
    <subcellularLocation>
        <location evidence="1">Membrane</location>
        <topology evidence="1">Multi-pass membrane protein</topology>
    </subcellularLocation>
</comment>
<keyword evidence="6 7" id="KW-0472">Membrane</keyword>
<feature type="transmembrane region" description="Helical" evidence="7">
    <location>
        <begin position="198"/>
        <end position="217"/>
    </location>
</feature>
<feature type="transmembrane region" description="Helical" evidence="7">
    <location>
        <begin position="108"/>
        <end position="127"/>
    </location>
</feature>
<feature type="transmembrane region" description="Helical" evidence="7">
    <location>
        <begin position="173"/>
        <end position="191"/>
    </location>
</feature>
<dbReference type="EMBL" id="FNJR01000004">
    <property type="protein sequence ID" value="SDP45010.1"/>
    <property type="molecule type" value="Genomic_DNA"/>
</dbReference>
<feature type="transmembrane region" description="Helical" evidence="7">
    <location>
        <begin position="407"/>
        <end position="426"/>
    </location>
</feature>
<comment type="similarity">
    <text evidence="2">Belongs to the nucleobase:cation symporter-2 (NCS2) (TC 2.A.40) family.</text>
</comment>
<keyword evidence="5 7" id="KW-1133">Transmembrane helix</keyword>
<dbReference type="GO" id="GO:0005886">
    <property type="term" value="C:plasma membrane"/>
    <property type="evidence" value="ECO:0007669"/>
    <property type="project" value="TreeGrafter"/>
</dbReference>
<keyword evidence="4 7" id="KW-0812">Transmembrane</keyword>
<dbReference type="AlphaFoldDB" id="A0A1H0STJ4"/>
<organism evidence="8 9">
    <name type="scientific">Actinopolyspora xinjiangensis</name>
    <dbReference type="NCBI Taxonomy" id="405564"/>
    <lineage>
        <taxon>Bacteria</taxon>
        <taxon>Bacillati</taxon>
        <taxon>Actinomycetota</taxon>
        <taxon>Actinomycetes</taxon>
        <taxon>Actinopolysporales</taxon>
        <taxon>Actinopolysporaceae</taxon>
        <taxon>Actinopolyspora</taxon>
    </lineage>
</organism>
<dbReference type="PANTHER" id="PTHR42810">
    <property type="entry name" value="PURINE PERMEASE C1399.01C-RELATED"/>
    <property type="match status" value="1"/>
</dbReference>
<dbReference type="Pfam" id="PF00860">
    <property type="entry name" value="Xan_ur_permease"/>
    <property type="match status" value="1"/>
</dbReference>
<evidence type="ECO:0000256" key="3">
    <source>
        <dbReference type="ARBA" id="ARBA00022448"/>
    </source>
</evidence>
<sequence length="435" mass="44034">MALWAVHGNGRQPSAGEDVATEERLSWPLTMGLGLQHLLAMFGATVLVPRLTGLPVATTLLASGAGTLLFLLLTRNRVPAYLGASVTFVTPLGAAAERSGAGPGGMVGAILVVGLLVTAIGIAVKALGVRLLETAMPPVVTGGVIVLVGLGMATHSVVLFGKAAHDLPSFEPVPLATVITALAIVLSALFGRGMLSRGCVLFGIAAGWLYAVVAGGINQARIESLRTASWFGVPDLVAPQLHISVVPVVLPLVIVLAAQQVGVVKAVAATTGRDLDGNVGDALIGGGMATTLSGSVGGGGLIGYAENMGVMAASRVFSTAACVAAALGAVLLAFSPKFVALLDTVPIGVVGAATVVLLGMVTLIGVRLWLRARVDFTDPLDLGVVVTTSLVGVTNPTLSLGGVRLSGVVWGSLLLVLAYPLLRTLVDELRGRSRE</sequence>
<name>A0A1H0STJ4_9ACTN</name>
<evidence type="ECO:0000256" key="5">
    <source>
        <dbReference type="ARBA" id="ARBA00022989"/>
    </source>
</evidence>
<feature type="transmembrane region" description="Helical" evidence="7">
    <location>
        <begin position="139"/>
        <end position="161"/>
    </location>
</feature>
<feature type="transmembrane region" description="Helical" evidence="7">
    <location>
        <begin position="54"/>
        <end position="73"/>
    </location>
</feature>
<proteinExistence type="inferred from homology"/>
<feature type="transmembrane region" description="Helical" evidence="7">
    <location>
        <begin position="347"/>
        <end position="370"/>
    </location>
</feature>
<evidence type="ECO:0000256" key="6">
    <source>
        <dbReference type="ARBA" id="ARBA00023136"/>
    </source>
</evidence>
<keyword evidence="3" id="KW-0813">Transport</keyword>
<dbReference type="InterPro" id="IPR006043">
    <property type="entry name" value="NCS2"/>
</dbReference>
<keyword evidence="9" id="KW-1185">Reference proteome</keyword>
<dbReference type="Proteomes" id="UP000199497">
    <property type="component" value="Unassembled WGS sequence"/>
</dbReference>
<evidence type="ECO:0000256" key="4">
    <source>
        <dbReference type="ARBA" id="ARBA00022692"/>
    </source>
</evidence>
<protein>
    <submittedName>
        <fullName evidence="8">Uracil-xanthine permease</fullName>
    </submittedName>
</protein>
<evidence type="ECO:0000256" key="1">
    <source>
        <dbReference type="ARBA" id="ARBA00004141"/>
    </source>
</evidence>
<dbReference type="RefSeq" id="WP_092600101.1">
    <property type="nucleotide sequence ID" value="NZ_FNJR01000004.1"/>
</dbReference>
<dbReference type="OrthoDB" id="9779092at2"/>
<reference evidence="9" key="1">
    <citation type="submission" date="2016-10" db="EMBL/GenBank/DDBJ databases">
        <authorList>
            <person name="Varghese N."/>
            <person name="Submissions S."/>
        </authorList>
    </citation>
    <scope>NUCLEOTIDE SEQUENCE [LARGE SCALE GENOMIC DNA]</scope>
    <source>
        <strain evidence="9">DSM 46732</strain>
    </source>
</reference>
<evidence type="ECO:0000313" key="9">
    <source>
        <dbReference type="Proteomes" id="UP000199497"/>
    </source>
</evidence>
<feature type="transmembrane region" description="Helical" evidence="7">
    <location>
        <begin position="80"/>
        <end position="96"/>
    </location>
</feature>
<accession>A0A1H0STJ4</accession>
<feature type="transmembrane region" description="Helical" evidence="7">
    <location>
        <begin position="237"/>
        <end position="258"/>
    </location>
</feature>
<dbReference type="STRING" id="405564.SAMN04487905_104159"/>
<gene>
    <name evidence="8" type="ORF">SAMN04487905_104159</name>
</gene>
<feature type="transmembrane region" description="Helical" evidence="7">
    <location>
        <begin position="316"/>
        <end position="335"/>
    </location>
</feature>
<evidence type="ECO:0000256" key="2">
    <source>
        <dbReference type="ARBA" id="ARBA00008821"/>
    </source>
</evidence>